<dbReference type="Proteomes" id="UP001212841">
    <property type="component" value="Unassembled WGS sequence"/>
</dbReference>
<evidence type="ECO:0000313" key="2">
    <source>
        <dbReference type="EMBL" id="KAJ3051849.1"/>
    </source>
</evidence>
<feature type="compositionally biased region" description="Low complexity" evidence="1">
    <location>
        <begin position="32"/>
        <end position="54"/>
    </location>
</feature>
<dbReference type="Gene3D" id="2.60.40.3960">
    <property type="entry name" value="Velvet domain"/>
    <property type="match status" value="1"/>
</dbReference>
<reference evidence="2" key="1">
    <citation type="submission" date="2020-05" db="EMBL/GenBank/DDBJ databases">
        <title>Phylogenomic resolution of chytrid fungi.</title>
        <authorList>
            <person name="Stajich J.E."/>
            <person name="Amses K."/>
            <person name="Simmons R."/>
            <person name="Seto K."/>
            <person name="Myers J."/>
            <person name="Bonds A."/>
            <person name="Quandt C.A."/>
            <person name="Barry K."/>
            <person name="Liu P."/>
            <person name="Grigoriev I."/>
            <person name="Longcore J.E."/>
            <person name="James T.Y."/>
        </authorList>
    </citation>
    <scope>NUCLEOTIDE SEQUENCE</scope>
    <source>
        <strain evidence="2">JEL0318</strain>
    </source>
</reference>
<keyword evidence="3" id="KW-1185">Reference proteome</keyword>
<dbReference type="InterPro" id="IPR038491">
    <property type="entry name" value="Velvet_dom_sf"/>
</dbReference>
<evidence type="ECO:0000313" key="3">
    <source>
        <dbReference type="Proteomes" id="UP001212841"/>
    </source>
</evidence>
<dbReference type="EMBL" id="JADGJD010000351">
    <property type="protein sequence ID" value="KAJ3051849.1"/>
    <property type="molecule type" value="Genomic_DNA"/>
</dbReference>
<gene>
    <name evidence="2" type="ORF">HK097_007138</name>
</gene>
<dbReference type="AlphaFoldDB" id="A0AAD5SF06"/>
<feature type="compositionally biased region" description="Acidic residues" evidence="1">
    <location>
        <begin position="129"/>
        <end position="144"/>
    </location>
</feature>
<name>A0AAD5SF06_9FUNG</name>
<comment type="caution">
    <text evidence="2">The sequence shown here is derived from an EMBL/GenBank/DDBJ whole genome shotgun (WGS) entry which is preliminary data.</text>
</comment>
<accession>A0AAD5SF06</accession>
<feature type="region of interest" description="Disordered" evidence="1">
    <location>
        <begin position="25"/>
        <end position="147"/>
    </location>
</feature>
<protein>
    <submittedName>
        <fullName evidence="2">Uncharacterized protein</fullName>
    </submittedName>
</protein>
<proteinExistence type="predicted"/>
<evidence type="ECO:0000256" key="1">
    <source>
        <dbReference type="SAM" id="MobiDB-lite"/>
    </source>
</evidence>
<organism evidence="2 3">
    <name type="scientific">Rhizophlyctis rosea</name>
    <dbReference type="NCBI Taxonomy" id="64517"/>
    <lineage>
        <taxon>Eukaryota</taxon>
        <taxon>Fungi</taxon>
        <taxon>Fungi incertae sedis</taxon>
        <taxon>Chytridiomycota</taxon>
        <taxon>Chytridiomycota incertae sedis</taxon>
        <taxon>Chytridiomycetes</taxon>
        <taxon>Rhizophlyctidales</taxon>
        <taxon>Rhizophlyctidaceae</taxon>
        <taxon>Rhizophlyctis</taxon>
    </lineage>
</organism>
<sequence length="161" mass="16055">MTESTELSKCFARQGLPIHIRKDYGSMKDAGSSVPSSAVSSATASPSRSRNTTPGLATPKGAQAKLPSRLGGQQAGPVGGKDADEEVDAEGISREAGPTLIIDEGTGILGPDVGNDDEGIEQIGGMGGDEGDQGEDEGEGEEGGVQEAGLLAELLGSGSGT</sequence>